<dbReference type="GO" id="GO:0046872">
    <property type="term" value="F:metal ion binding"/>
    <property type="evidence" value="ECO:0007669"/>
    <property type="project" value="UniProtKB-KW"/>
</dbReference>
<name>A0A9P0ZJQ0_CUSEU</name>
<accession>A0A9P0ZJQ0</accession>
<dbReference type="PANTHER" id="PTHR22814">
    <property type="entry name" value="COPPER TRANSPORT PROTEIN ATOX1-RELATED"/>
    <property type="match status" value="1"/>
</dbReference>
<dbReference type="AlphaFoldDB" id="A0A9P0ZJQ0"/>
<feature type="compositionally biased region" description="Polar residues" evidence="3">
    <location>
        <begin position="493"/>
        <end position="516"/>
    </location>
</feature>
<dbReference type="Proteomes" id="UP001152484">
    <property type="component" value="Unassembled WGS sequence"/>
</dbReference>
<dbReference type="SUPFAM" id="SSF55008">
    <property type="entry name" value="HMA, heavy metal-associated domain"/>
    <property type="match status" value="1"/>
</dbReference>
<dbReference type="OrthoDB" id="1919822at2759"/>
<feature type="compositionally biased region" description="Basic and acidic residues" evidence="3">
    <location>
        <begin position="117"/>
        <end position="127"/>
    </location>
</feature>
<organism evidence="5 6">
    <name type="scientific">Cuscuta europaea</name>
    <name type="common">European dodder</name>
    <dbReference type="NCBI Taxonomy" id="41803"/>
    <lineage>
        <taxon>Eukaryota</taxon>
        <taxon>Viridiplantae</taxon>
        <taxon>Streptophyta</taxon>
        <taxon>Embryophyta</taxon>
        <taxon>Tracheophyta</taxon>
        <taxon>Spermatophyta</taxon>
        <taxon>Magnoliopsida</taxon>
        <taxon>eudicotyledons</taxon>
        <taxon>Gunneridae</taxon>
        <taxon>Pentapetalae</taxon>
        <taxon>asterids</taxon>
        <taxon>lamiids</taxon>
        <taxon>Solanales</taxon>
        <taxon>Convolvulaceae</taxon>
        <taxon>Cuscuteae</taxon>
        <taxon>Cuscuta</taxon>
        <taxon>Cuscuta subgen. Cuscuta</taxon>
    </lineage>
</organism>
<dbReference type="EMBL" id="CAMAPE010000045">
    <property type="protein sequence ID" value="CAH9104151.1"/>
    <property type="molecule type" value="Genomic_DNA"/>
</dbReference>
<keyword evidence="2" id="KW-0479">Metal-binding</keyword>
<evidence type="ECO:0000313" key="5">
    <source>
        <dbReference type="EMBL" id="CAH9104151.1"/>
    </source>
</evidence>
<evidence type="ECO:0000256" key="3">
    <source>
        <dbReference type="SAM" id="MobiDB-lite"/>
    </source>
</evidence>
<evidence type="ECO:0000256" key="1">
    <source>
        <dbReference type="ARBA" id="ARBA00004170"/>
    </source>
</evidence>
<feature type="region of interest" description="Disordered" evidence="3">
    <location>
        <begin position="190"/>
        <end position="516"/>
    </location>
</feature>
<evidence type="ECO:0000256" key="2">
    <source>
        <dbReference type="ARBA" id="ARBA00022723"/>
    </source>
</evidence>
<comment type="caution">
    <text evidence="5">The sequence shown here is derived from an EMBL/GenBank/DDBJ whole genome shotgun (WGS) entry which is preliminary data.</text>
</comment>
<keyword evidence="6" id="KW-1185">Reference proteome</keyword>
<dbReference type="InterPro" id="IPR036163">
    <property type="entry name" value="HMA_dom_sf"/>
</dbReference>
<comment type="subcellular location">
    <subcellularLocation>
        <location evidence="1">Membrane</location>
        <topology evidence="1">Peripheral membrane protein</topology>
    </subcellularLocation>
</comment>
<dbReference type="Pfam" id="PF00403">
    <property type="entry name" value="HMA"/>
    <property type="match status" value="1"/>
</dbReference>
<dbReference type="PROSITE" id="PS50846">
    <property type="entry name" value="HMA_2"/>
    <property type="match status" value="1"/>
</dbReference>
<feature type="region of interest" description="Disordered" evidence="3">
    <location>
        <begin position="78"/>
        <end position="146"/>
    </location>
</feature>
<dbReference type="GO" id="GO:0009626">
    <property type="term" value="P:plant-type hypersensitive response"/>
    <property type="evidence" value="ECO:0007669"/>
    <property type="project" value="UniProtKB-KW"/>
</dbReference>
<dbReference type="InterPro" id="IPR006121">
    <property type="entry name" value="HMA_dom"/>
</dbReference>
<dbReference type="Gene3D" id="3.30.70.100">
    <property type="match status" value="1"/>
</dbReference>
<proteinExistence type="predicted"/>
<gene>
    <name evidence="5" type="ORF">CEURO_LOCUS16435</name>
</gene>
<sequence length="516" mass="58138">MAQEPQRMQGSWVTEVQVRMDCNGCVQKVKKALNGIHGISELYIDFPQQRITLVGSADPEMIVKAIKKIRKRAIICSHTELPEENPSQSQEVPPKGGGGGGSSSTESANLPAEATPDEARPPTEPPKDPTPQEINQKTVEEKPCPETAVRMTNKNHRAVEDIQQVYNHPADYYSYGYGGGAPQWNYHHPHGTGMGLGHQPPPTAPSGLRFRQEPTPLPPTINSSKLMYEPPLLPNNNTLRFMHESQPPPSRSSTKCHEPPPQNPESKHDRGEETCNNPEFKYDANLIQKGSHLRQEPLPHSSSSSRLKPQEPPVPPNNSESKYHRGQEPPYNPDFNYDPYMNQNGSRFRQEQLPYLSSSSSSRLKQQEPTPPPPTPPYNAGESKNDPSMLYQNGMDFRQINEPLSSPYYSSEFRRDPPTQRPVYVSHSYNAYKPPPYVTGYEFARPQPPRQRYNSEPNPYTDNMYPIPRPYTGYDYVHPRNSPPDHYSEDNRNGNNSDGNMSSIFSEENPNACTIS</sequence>
<reference evidence="5" key="1">
    <citation type="submission" date="2022-07" db="EMBL/GenBank/DDBJ databases">
        <authorList>
            <person name="Macas J."/>
            <person name="Novak P."/>
            <person name="Neumann P."/>
        </authorList>
    </citation>
    <scope>NUCLEOTIDE SEQUENCE</scope>
</reference>
<dbReference type="CDD" id="cd00371">
    <property type="entry name" value="HMA"/>
    <property type="match status" value="1"/>
</dbReference>
<evidence type="ECO:0000313" key="6">
    <source>
        <dbReference type="Proteomes" id="UP001152484"/>
    </source>
</evidence>
<evidence type="ECO:0000259" key="4">
    <source>
        <dbReference type="PROSITE" id="PS50846"/>
    </source>
</evidence>
<feature type="compositionally biased region" description="Polar residues" evidence="3">
    <location>
        <begin position="452"/>
        <end position="461"/>
    </location>
</feature>
<dbReference type="PANTHER" id="PTHR22814:SF320">
    <property type="entry name" value="OS01G0309800 PROTEIN"/>
    <property type="match status" value="1"/>
</dbReference>
<feature type="domain" description="HMA" evidence="4">
    <location>
        <begin position="11"/>
        <end position="74"/>
    </location>
</feature>
<protein>
    <recommendedName>
        <fullName evidence="4">HMA domain-containing protein</fullName>
    </recommendedName>
</protein>
<dbReference type="GO" id="GO:0016020">
    <property type="term" value="C:membrane"/>
    <property type="evidence" value="ECO:0007669"/>
    <property type="project" value="UniProtKB-SubCell"/>
</dbReference>